<dbReference type="Pfam" id="PF13529">
    <property type="entry name" value="Peptidase_C39_2"/>
    <property type="match status" value="1"/>
</dbReference>
<evidence type="ECO:0000256" key="2">
    <source>
        <dbReference type="ARBA" id="ARBA00022692"/>
    </source>
</evidence>
<dbReference type="GO" id="GO:0016020">
    <property type="term" value="C:membrane"/>
    <property type="evidence" value="ECO:0007669"/>
    <property type="project" value="UniProtKB-SubCell"/>
</dbReference>
<evidence type="ECO:0000259" key="7">
    <source>
        <dbReference type="Pfam" id="PF13529"/>
    </source>
</evidence>
<comment type="subcellular location">
    <subcellularLocation>
        <location evidence="1">Membrane</location>
    </subcellularLocation>
</comment>
<sequence length="489" mass="54867">MFEDILAAVNIQILEAAAALIVGIIIGKLSNRLTVLLAKKFEFRDMKSVRSFARLLEWFFLILAVVIALSFLGVDAASAIVKNLVSLLPPIVTLILLLFLGVIIANLFVDVLSGLFYKLGMADYLYALGFDKSIISSAFTAIKFLFYLIVFTSSLNYVGLTLAYLDILIHGIIYAVIVLATAFIFFSFKDPAANFFAAMYIQKNIFKAGQNVKIGNIEGDVIAITNHATVIRTPQGYNAYIPNKDILHKVVFVKRARAELKSLEEIRKNYVAQKPSYCGPASASMMLSLFGYNFDQDTIAKKAKTSVPGGTLPKNLINAVEELTSKNVIGRLIMYDKIYNLKEEVKSWLADQALVILWFKKPVIFPGSKTGHYVLCVGVEKNELIVMDPNVEKGGVYLVDYRLMEEAMSFQQDKARGYLVFAKKGTAAYWRIKQNLLYFNTAAYKELSKSLENYLLRIMRKSRALKEILSPLVKERMEAVTHLWKPTAE</sequence>
<keyword evidence="2 5" id="KW-0812">Transmembrane</keyword>
<dbReference type="Gene3D" id="2.30.30.60">
    <property type="match status" value="1"/>
</dbReference>
<feature type="transmembrane region" description="Helical" evidence="5">
    <location>
        <begin position="87"/>
        <end position="112"/>
    </location>
</feature>
<evidence type="ECO:0000313" key="9">
    <source>
        <dbReference type="Proteomes" id="UP000278031"/>
    </source>
</evidence>
<dbReference type="GO" id="GO:0008381">
    <property type="term" value="F:mechanosensitive monoatomic ion channel activity"/>
    <property type="evidence" value="ECO:0007669"/>
    <property type="project" value="InterPro"/>
</dbReference>
<feature type="domain" description="Peptidase C39-like" evidence="7">
    <location>
        <begin position="270"/>
        <end position="390"/>
    </location>
</feature>
<dbReference type="InterPro" id="IPR023408">
    <property type="entry name" value="MscS_beta-dom_sf"/>
</dbReference>
<evidence type="ECO:0000259" key="6">
    <source>
        <dbReference type="Pfam" id="PF00924"/>
    </source>
</evidence>
<organism evidence="8 9">
    <name type="scientific">Candidatus Iainarchaeum sp</name>
    <dbReference type="NCBI Taxonomy" id="3101447"/>
    <lineage>
        <taxon>Archaea</taxon>
        <taxon>Candidatus Iainarchaeota</taxon>
        <taxon>Candidatus Iainarchaeia</taxon>
        <taxon>Candidatus Iainarchaeales</taxon>
        <taxon>Candidatus Iainarchaeaceae</taxon>
        <taxon>Candidatus Iainarchaeum</taxon>
    </lineage>
</organism>
<keyword evidence="3 5" id="KW-1133">Transmembrane helix</keyword>
<dbReference type="InterPro" id="IPR039564">
    <property type="entry name" value="Peptidase_C39-like"/>
</dbReference>
<dbReference type="InterPro" id="IPR006685">
    <property type="entry name" value="MscS_channel_2nd"/>
</dbReference>
<accession>A0A497JK11</accession>
<dbReference type="Proteomes" id="UP000278031">
    <property type="component" value="Unassembled WGS sequence"/>
</dbReference>
<feature type="transmembrane region" description="Helical" evidence="5">
    <location>
        <begin position="162"/>
        <end position="186"/>
    </location>
</feature>
<reference evidence="8 9" key="1">
    <citation type="submission" date="2018-06" db="EMBL/GenBank/DDBJ databases">
        <title>Extensive metabolic versatility and redundancy in microbially diverse, dynamic hydrothermal sediments.</title>
        <authorList>
            <person name="Dombrowski N."/>
            <person name="Teske A."/>
            <person name="Baker B.J."/>
        </authorList>
    </citation>
    <scope>NUCLEOTIDE SEQUENCE [LARGE SCALE GENOMIC DNA]</scope>
    <source>
        <strain evidence="8">B51_G17</strain>
    </source>
</reference>
<dbReference type="PANTHER" id="PTHR30221">
    <property type="entry name" value="SMALL-CONDUCTANCE MECHANOSENSITIVE CHANNEL"/>
    <property type="match status" value="1"/>
</dbReference>
<evidence type="ECO:0000256" key="5">
    <source>
        <dbReference type="SAM" id="Phobius"/>
    </source>
</evidence>
<evidence type="ECO:0000256" key="1">
    <source>
        <dbReference type="ARBA" id="ARBA00004370"/>
    </source>
</evidence>
<evidence type="ECO:0000256" key="4">
    <source>
        <dbReference type="ARBA" id="ARBA00023136"/>
    </source>
</evidence>
<feature type="transmembrane region" description="Helical" evidence="5">
    <location>
        <begin position="16"/>
        <end position="38"/>
    </location>
</feature>
<feature type="domain" description="Mechanosensitive ion channel MscS" evidence="6">
    <location>
        <begin position="192"/>
        <end position="249"/>
    </location>
</feature>
<gene>
    <name evidence="8" type="ORF">DRO04_02045</name>
</gene>
<dbReference type="Gene3D" id="3.90.70.10">
    <property type="entry name" value="Cysteine proteinases"/>
    <property type="match status" value="1"/>
</dbReference>
<dbReference type="PANTHER" id="PTHR30221:SF1">
    <property type="entry name" value="SMALL-CONDUCTANCE MECHANOSENSITIVE CHANNEL"/>
    <property type="match status" value="1"/>
</dbReference>
<feature type="transmembrane region" description="Helical" evidence="5">
    <location>
        <begin position="58"/>
        <end position="81"/>
    </location>
</feature>
<evidence type="ECO:0000313" key="8">
    <source>
        <dbReference type="EMBL" id="RLG70315.1"/>
    </source>
</evidence>
<dbReference type="SUPFAM" id="SSF50182">
    <property type="entry name" value="Sm-like ribonucleoproteins"/>
    <property type="match status" value="1"/>
</dbReference>
<name>A0A497JK11_9ARCH</name>
<feature type="transmembrane region" description="Helical" evidence="5">
    <location>
        <begin position="124"/>
        <end position="150"/>
    </location>
</feature>
<proteinExistence type="predicted"/>
<protein>
    <submittedName>
        <fullName evidence="8">Uncharacterized protein</fullName>
    </submittedName>
</protein>
<dbReference type="Pfam" id="PF00924">
    <property type="entry name" value="MS_channel_2nd"/>
    <property type="match status" value="1"/>
</dbReference>
<evidence type="ECO:0000256" key="3">
    <source>
        <dbReference type="ARBA" id="ARBA00022989"/>
    </source>
</evidence>
<dbReference type="InterPro" id="IPR045275">
    <property type="entry name" value="MscS_archaea/bacteria_type"/>
</dbReference>
<comment type="caution">
    <text evidence="8">The sequence shown here is derived from an EMBL/GenBank/DDBJ whole genome shotgun (WGS) entry which is preliminary data.</text>
</comment>
<keyword evidence="4 5" id="KW-0472">Membrane</keyword>
<dbReference type="EMBL" id="QMWP01000068">
    <property type="protein sequence ID" value="RLG70315.1"/>
    <property type="molecule type" value="Genomic_DNA"/>
</dbReference>
<dbReference type="InterPro" id="IPR010920">
    <property type="entry name" value="LSM_dom_sf"/>
</dbReference>
<dbReference type="AlphaFoldDB" id="A0A497JK11"/>